<dbReference type="GO" id="GO:0042254">
    <property type="term" value="P:ribosome biogenesis"/>
    <property type="evidence" value="ECO:0007669"/>
    <property type="project" value="UniProtKB-KW"/>
</dbReference>
<dbReference type="InterPro" id="IPR007422">
    <property type="entry name" value="Peptidase_Prp"/>
</dbReference>
<reference evidence="7 8" key="1">
    <citation type="submission" date="2018-06" db="EMBL/GenBank/DDBJ databases">
        <title>Genome sequencing of Oceanotoga sp. sy52.</title>
        <authorList>
            <person name="Mori K."/>
        </authorList>
    </citation>
    <scope>NUCLEOTIDE SEQUENCE [LARGE SCALE GENOMIC DNA]</scope>
    <source>
        <strain evidence="8">sy52</strain>
    </source>
</reference>
<evidence type="ECO:0000256" key="6">
    <source>
        <dbReference type="ARBA" id="ARBA00044538"/>
    </source>
</evidence>
<keyword evidence="8" id="KW-1185">Reference proteome</keyword>
<dbReference type="InterPro" id="IPR036764">
    <property type="entry name" value="Peptidase_Prp_sf"/>
</dbReference>
<evidence type="ECO:0000256" key="3">
    <source>
        <dbReference type="ARBA" id="ARBA00022801"/>
    </source>
</evidence>
<dbReference type="PANTHER" id="PTHR39178">
    <property type="entry name" value="HYPOTHETICAL RIBOSOME-ASSOCIATED PROTEIN"/>
    <property type="match status" value="1"/>
</dbReference>
<name>A0A7G1G7L7_9BACT</name>
<dbReference type="CDD" id="cd16332">
    <property type="entry name" value="Prp-like"/>
    <property type="match status" value="1"/>
</dbReference>
<dbReference type="PANTHER" id="PTHR39178:SF1">
    <property type="entry name" value="RIBOSOMAL-PROCESSING CYSTEINE PROTEASE PRP"/>
    <property type="match status" value="1"/>
</dbReference>
<dbReference type="RefSeq" id="WP_190615950.1">
    <property type="nucleotide sequence ID" value="NZ_AP018712.1"/>
</dbReference>
<evidence type="ECO:0000256" key="4">
    <source>
        <dbReference type="ARBA" id="ARBA00022807"/>
    </source>
</evidence>
<sequence length="95" mass="10720">MIKAIFKGNEILVKGHAMYANVGQDIVCSAVSSITQFVAQILLEEKTANCEIKEGYLKIKIISNDEMTIKLVKYMKEALMGIEEDYPKHLKVEVK</sequence>
<dbReference type="Gene3D" id="3.30.70.1490">
    <property type="entry name" value="Cysteine protease Prp"/>
    <property type="match status" value="1"/>
</dbReference>
<dbReference type="InParanoid" id="A0A7G1G7L7"/>
<comment type="similarity">
    <text evidence="5">Belongs to the Prp family.</text>
</comment>
<evidence type="ECO:0000256" key="2">
    <source>
        <dbReference type="ARBA" id="ARBA00022670"/>
    </source>
</evidence>
<keyword evidence="4" id="KW-0788">Thiol protease</keyword>
<evidence type="ECO:0000313" key="7">
    <source>
        <dbReference type="EMBL" id="BBE30883.1"/>
    </source>
</evidence>
<organism evidence="7 8">
    <name type="scientific">Tepiditoga spiralis</name>
    <dbReference type="NCBI Taxonomy" id="2108365"/>
    <lineage>
        <taxon>Bacteria</taxon>
        <taxon>Thermotogati</taxon>
        <taxon>Thermotogota</taxon>
        <taxon>Thermotogae</taxon>
        <taxon>Petrotogales</taxon>
        <taxon>Petrotogaceae</taxon>
        <taxon>Tepiditoga</taxon>
    </lineage>
</organism>
<accession>A0A7G1G7L7</accession>
<evidence type="ECO:0000313" key="8">
    <source>
        <dbReference type="Proteomes" id="UP000516361"/>
    </source>
</evidence>
<dbReference type="AlphaFoldDB" id="A0A7G1G7L7"/>
<keyword evidence="1" id="KW-0690">Ribosome biogenesis</keyword>
<keyword evidence="3" id="KW-0378">Hydrolase</keyword>
<dbReference type="KEGG" id="ocy:OSSY52_10240"/>
<dbReference type="EMBL" id="AP018712">
    <property type="protein sequence ID" value="BBE30883.1"/>
    <property type="molecule type" value="Genomic_DNA"/>
</dbReference>
<proteinExistence type="inferred from homology"/>
<evidence type="ECO:0000256" key="1">
    <source>
        <dbReference type="ARBA" id="ARBA00022517"/>
    </source>
</evidence>
<keyword evidence="2" id="KW-0645">Protease</keyword>
<gene>
    <name evidence="7" type="ORF">OSSY52_10240</name>
</gene>
<protein>
    <recommendedName>
        <fullName evidence="6">Ribosomal processing cysteine protease Prp</fullName>
    </recommendedName>
</protein>
<dbReference type="GO" id="GO:0008234">
    <property type="term" value="F:cysteine-type peptidase activity"/>
    <property type="evidence" value="ECO:0007669"/>
    <property type="project" value="UniProtKB-KW"/>
</dbReference>
<evidence type="ECO:0000256" key="5">
    <source>
        <dbReference type="ARBA" id="ARBA00044503"/>
    </source>
</evidence>
<dbReference type="GO" id="GO:0006508">
    <property type="term" value="P:proteolysis"/>
    <property type="evidence" value="ECO:0007669"/>
    <property type="project" value="UniProtKB-KW"/>
</dbReference>
<dbReference type="SUPFAM" id="SSF118010">
    <property type="entry name" value="TM1457-like"/>
    <property type="match status" value="1"/>
</dbReference>
<dbReference type="Proteomes" id="UP000516361">
    <property type="component" value="Chromosome"/>
</dbReference>
<dbReference type="Pfam" id="PF04327">
    <property type="entry name" value="Peptidase_Prp"/>
    <property type="match status" value="1"/>
</dbReference>